<dbReference type="RefSeq" id="WP_179753548.1">
    <property type="nucleotide sequence ID" value="NZ_BAAAGN010000025.1"/>
</dbReference>
<dbReference type="EMBL" id="JACCBB010000001">
    <property type="protein sequence ID" value="NYD23666.1"/>
    <property type="molecule type" value="Genomic_DNA"/>
</dbReference>
<dbReference type="InterPro" id="IPR002639">
    <property type="entry name" value="UreF"/>
</dbReference>
<comment type="caution">
    <text evidence="1">The sequence shown here is derived from an EMBL/GenBank/DDBJ whole genome shotgun (WGS) entry which is preliminary data.</text>
</comment>
<reference evidence="1 2" key="1">
    <citation type="submission" date="2020-07" db="EMBL/GenBank/DDBJ databases">
        <title>Sequencing the genomes of 1000 actinobacteria strains.</title>
        <authorList>
            <person name="Klenk H.-P."/>
        </authorList>
    </citation>
    <scope>NUCLEOTIDE SEQUENCE [LARGE SCALE GENOMIC DNA]</scope>
    <source>
        <strain evidence="1 2">DSM 7487</strain>
    </source>
</reference>
<dbReference type="GO" id="GO:0016151">
    <property type="term" value="F:nickel cation binding"/>
    <property type="evidence" value="ECO:0007669"/>
    <property type="project" value="InterPro"/>
</dbReference>
<dbReference type="AlphaFoldDB" id="A0A7Y9DN42"/>
<proteinExistence type="predicted"/>
<organism evidence="1 2">
    <name type="scientific">Kineococcus aurantiacus</name>
    <dbReference type="NCBI Taxonomy" id="37633"/>
    <lineage>
        <taxon>Bacteria</taxon>
        <taxon>Bacillati</taxon>
        <taxon>Actinomycetota</taxon>
        <taxon>Actinomycetes</taxon>
        <taxon>Kineosporiales</taxon>
        <taxon>Kineosporiaceae</taxon>
        <taxon>Kineococcus</taxon>
    </lineage>
</organism>
<dbReference type="Pfam" id="PF01730">
    <property type="entry name" value="UreF"/>
    <property type="match status" value="1"/>
</dbReference>
<evidence type="ECO:0000313" key="2">
    <source>
        <dbReference type="Proteomes" id="UP000521922"/>
    </source>
</evidence>
<sequence>MTGPGPTPDPAPDPDLLLALLADARLPVGAHTQSAGLEPAVAHGGLALADVPEFLHGRLRTVVAVEAGTAVVARHHVLAGLPPGPVEDAWAARTPSPPLRAASRTLGRGYLRMAGRVWPHPVWAALGRTPPRPLVLGALAAVAGLDAARLVRLCVHDDAATVGAAALKLLPTDPVDTVAWTVAAHRAGEGLVADLAHLTDPDDVPAPGAPLTEEFSLLHTTTPMRLFHA</sequence>
<dbReference type="Proteomes" id="UP000521922">
    <property type="component" value="Unassembled WGS sequence"/>
</dbReference>
<dbReference type="InterPro" id="IPR038277">
    <property type="entry name" value="UreF_sf"/>
</dbReference>
<name>A0A7Y9DN42_9ACTN</name>
<dbReference type="Gene3D" id="1.10.4190.10">
    <property type="entry name" value="Urease accessory protein UreF"/>
    <property type="match status" value="1"/>
</dbReference>
<gene>
    <name evidence="1" type="ORF">BJ968_003206</name>
</gene>
<keyword evidence="2" id="KW-1185">Reference proteome</keyword>
<evidence type="ECO:0000313" key="1">
    <source>
        <dbReference type="EMBL" id="NYD23666.1"/>
    </source>
</evidence>
<accession>A0A7Y9DN42</accession>
<protein>
    <submittedName>
        <fullName evidence="1">Urease accessory protein</fullName>
    </submittedName>
</protein>